<comment type="subcellular location">
    <subcellularLocation>
        <location evidence="1 9">Cell membrane</location>
        <topology evidence="1 9">Multi-pass membrane protein</topology>
    </subcellularLocation>
</comment>
<evidence type="ECO:0000256" key="9">
    <source>
        <dbReference type="RuleBase" id="RU363032"/>
    </source>
</evidence>
<keyword evidence="7 9" id="KW-1133">Transmembrane helix</keyword>
<feature type="chain" id="PRO_5006412290" evidence="10">
    <location>
        <begin position="29"/>
        <end position="507"/>
    </location>
</feature>
<keyword evidence="4" id="KW-1003">Cell membrane</keyword>
<accession>A0A0R1VJG8</accession>
<evidence type="ECO:0000256" key="5">
    <source>
        <dbReference type="ARBA" id="ARBA00022692"/>
    </source>
</evidence>
<dbReference type="GO" id="GO:0006865">
    <property type="term" value="P:amino acid transport"/>
    <property type="evidence" value="ECO:0007669"/>
    <property type="project" value="UniProtKB-KW"/>
</dbReference>
<sequence>MKKLWKQMLMLVATLALMMSALVPSAMAASSSSSSSEATSSSASSTSGDKLAEIKQKGVLVVGLSADYPPLEFTAKINGKTEYVGVDVSIAKAIAKDLGVKLEIKNMSFDSLLVAMETGKVDMVISGMNATAERKQSVDFSHVYYKGGATFLINKKDKAKYKSGNDLKTANIGVQTGTVQATMAKNSFPNATVKPLSNLSNLVLALKSGKTNAVLMDALIAKAYASNDDSLAVVSKTGIKNDLSDAGTAVAMPKGQTSLVNAVNQTIDRINQNKTVEKTYLPAAAKYMKKVEAKRTLWNYWTYFAKGIGDTLIITVVSVFFGFVLGILLSLMRLSKIKLLHWIAVCYIEFVRGTPLMVQIMFIYFGIGAVISSMPAILAGIIAISLNSGAYVAEIIRSGIQSINKGQSEAARSLGLSQKMTFQYVVMPQALKNIWPALGNEFITLLKDSSLASTIGVAELMYQTQLVQTSTYKGVAPLAITMVLYFIMTFTVSKILGYYEGKMNHNG</sequence>
<keyword evidence="8 9" id="KW-0472">Membrane</keyword>
<evidence type="ECO:0000313" key="13">
    <source>
        <dbReference type="Proteomes" id="UP000051739"/>
    </source>
</evidence>
<feature type="transmembrane region" description="Helical" evidence="9">
    <location>
        <begin position="362"/>
        <end position="384"/>
    </location>
</feature>
<dbReference type="SMART" id="SM00062">
    <property type="entry name" value="PBPb"/>
    <property type="match status" value="1"/>
</dbReference>
<dbReference type="PANTHER" id="PTHR30614">
    <property type="entry name" value="MEMBRANE COMPONENT OF AMINO ACID ABC TRANSPORTER"/>
    <property type="match status" value="1"/>
</dbReference>
<organism evidence="12 13">
    <name type="scientific">Limosilactobacillus gastricus DSM 16045</name>
    <dbReference type="NCBI Taxonomy" id="1423749"/>
    <lineage>
        <taxon>Bacteria</taxon>
        <taxon>Bacillati</taxon>
        <taxon>Bacillota</taxon>
        <taxon>Bacilli</taxon>
        <taxon>Lactobacillales</taxon>
        <taxon>Lactobacillaceae</taxon>
        <taxon>Limosilactobacillus</taxon>
    </lineage>
</organism>
<dbReference type="PATRIC" id="fig|1423749.3.peg.1479"/>
<name>A0A0R1VJG8_9LACO</name>
<dbReference type="InterPro" id="IPR035906">
    <property type="entry name" value="MetI-like_sf"/>
</dbReference>
<dbReference type="CDD" id="cd06261">
    <property type="entry name" value="TM_PBP2"/>
    <property type="match status" value="1"/>
</dbReference>
<dbReference type="Gene3D" id="3.40.190.10">
    <property type="entry name" value="Periplasmic binding protein-like II"/>
    <property type="match status" value="2"/>
</dbReference>
<dbReference type="RefSeq" id="WP_056936910.1">
    <property type="nucleotide sequence ID" value="NZ_AZFN01000005.1"/>
</dbReference>
<comment type="caution">
    <text evidence="12">The sequence shown here is derived from an EMBL/GenBank/DDBJ whole genome shotgun (WGS) entry which is preliminary data.</text>
</comment>
<dbReference type="Gene3D" id="1.10.3720.10">
    <property type="entry name" value="MetI-like"/>
    <property type="match status" value="1"/>
</dbReference>
<keyword evidence="13" id="KW-1185">Reference proteome</keyword>
<feature type="signal peptide" evidence="10">
    <location>
        <begin position="1"/>
        <end position="28"/>
    </location>
</feature>
<dbReference type="AlphaFoldDB" id="A0A0R1VJG8"/>
<keyword evidence="10" id="KW-0732">Signal</keyword>
<evidence type="ECO:0000313" key="12">
    <source>
        <dbReference type="EMBL" id="KRM03139.1"/>
    </source>
</evidence>
<keyword evidence="5 9" id="KW-0812">Transmembrane</keyword>
<proteinExistence type="inferred from homology"/>
<evidence type="ECO:0000256" key="2">
    <source>
        <dbReference type="ARBA" id="ARBA00010072"/>
    </source>
</evidence>
<evidence type="ECO:0000256" key="1">
    <source>
        <dbReference type="ARBA" id="ARBA00004651"/>
    </source>
</evidence>
<dbReference type="NCBIfam" id="TIGR01726">
    <property type="entry name" value="HEQRo_perm_3TM"/>
    <property type="match status" value="1"/>
</dbReference>
<comment type="similarity">
    <text evidence="2">Belongs to the binding-protein-dependent transport system permease family. HisMQ subfamily.</text>
</comment>
<dbReference type="SUPFAM" id="SSF161098">
    <property type="entry name" value="MetI-like"/>
    <property type="match status" value="1"/>
</dbReference>
<feature type="domain" description="ABC transmembrane type-1" evidence="11">
    <location>
        <begin position="308"/>
        <end position="493"/>
    </location>
</feature>
<dbReference type="InterPro" id="IPR000515">
    <property type="entry name" value="MetI-like"/>
</dbReference>
<dbReference type="EMBL" id="AZFN01000005">
    <property type="protein sequence ID" value="KRM03139.1"/>
    <property type="molecule type" value="Genomic_DNA"/>
</dbReference>
<reference evidence="12 13" key="1">
    <citation type="journal article" date="2015" name="Genome Announc.">
        <title>Expanding the biotechnology potential of lactobacilli through comparative genomics of 213 strains and associated genera.</title>
        <authorList>
            <person name="Sun Z."/>
            <person name="Harris H.M."/>
            <person name="McCann A."/>
            <person name="Guo C."/>
            <person name="Argimon S."/>
            <person name="Zhang W."/>
            <person name="Yang X."/>
            <person name="Jeffery I.B."/>
            <person name="Cooney J.C."/>
            <person name="Kagawa T.F."/>
            <person name="Liu W."/>
            <person name="Song Y."/>
            <person name="Salvetti E."/>
            <person name="Wrobel A."/>
            <person name="Rasinkangas P."/>
            <person name="Parkhill J."/>
            <person name="Rea M.C."/>
            <person name="O'Sullivan O."/>
            <person name="Ritari J."/>
            <person name="Douillard F.P."/>
            <person name="Paul Ross R."/>
            <person name="Yang R."/>
            <person name="Briner A.E."/>
            <person name="Felis G.E."/>
            <person name="de Vos W.M."/>
            <person name="Barrangou R."/>
            <person name="Klaenhammer T.R."/>
            <person name="Caufield P.W."/>
            <person name="Cui Y."/>
            <person name="Zhang H."/>
            <person name="O'Toole P.W."/>
        </authorList>
    </citation>
    <scope>NUCLEOTIDE SEQUENCE [LARGE SCALE GENOMIC DNA]</scope>
    <source>
        <strain evidence="12 13">DSM 16045</strain>
    </source>
</reference>
<evidence type="ECO:0000256" key="6">
    <source>
        <dbReference type="ARBA" id="ARBA00022970"/>
    </source>
</evidence>
<keyword evidence="3 9" id="KW-0813">Transport</keyword>
<dbReference type="Pfam" id="PF00497">
    <property type="entry name" value="SBP_bac_3"/>
    <property type="match status" value="1"/>
</dbReference>
<feature type="transmembrane region" description="Helical" evidence="9">
    <location>
        <begin position="475"/>
        <end position="499"/>
    </location>
</feature>
<dbReference type="SUPFAM" id="SSF53850">
    <property type="entry name" value="Periplasmic binding protein-like II"/>
    <property type="match status" value="1"/>
</dbReference>
<dbReference type="PANTHER" id="PTHR30614:SF20">
    <property type="entry name" value="GLUTAMINE TRANSPORT SYSTEM PERMEASE PROTEIN GLNP"/>
    <property type="match status" value="1"/>
</dbReference>
<dbReference type="InterPro" id="IPR010065">
    <property type="entry name" value="AA_ABC_transptr_permease_3TM"/>
</dbReference>
<keyword evidence="6" id="KW-0029">Amino-acid transport</keyword>
<dbReference type="FunFam" id="1.10.3720.10:FF:000033">
    <property type="entry name" value="Polar amino acid ABC transporter permease"/>
    <property type="match status" value="1"/>
</dbReference>
<dbReference type="Pfam" id="PF00528">
    <property type="entry name" value="BPD_transp_1"/>
    <property type="match status" value="1"/>
</dbReference>
<dbReference type="GO" id="GO:0043190">
    <property type="term" value="C:ATP-binding cassette (ABC) transporter complex"/>
    <property type="evidence" value="ECO:0007669"/>
    <property type="project" value="InterPro"/>
</dbReference>
<dbReference type="PROSITE" id="PS50928">
    <property type="entry name" value="ABC_TM1"/>
    <property type="match status" value="1"/>
</dbReference>
<evidence type="ECO:0000256" key="4">
    <source>
        <dbReference type="ARBA" id="ARBA00022475"/>
    </source>
</evidence>
<evidence type="ECO:0000256" key="3">
    <source>
        <dbReference type="ARBA" id="ARBA00022448"/>
    </source>
</evidence>
<dbReference type="InterPro" id="IPR043429">
    <property type="entry name" value="ArtM/GltK/GlnP/TcyL/YhdX-like"/>
</dbReference>
<gene>
    <name evidence="12" type="ORF">FC60_GL001435</name>
</gene>
<dbReference type="GO" id="GO:0022857">
    <property type="term" value="F:transmembrane transporter activity"/>
    <property type="evidence" value="ECO:0007669"/>
    <property type="project" value="InterPro"/>
</dbReference>
<protein>
    <submittedName>
        <fullName evidence="12">Glutamine ABC transporter, glutamine-binding protein permease protein</fullName>
    </submittedName>
</protein>
<evidence type="ECO:0000256" key="10">
    <source>
        <dbReference type="SAM" id="SignalP"/>
    </source>
</evidence>
<feature type="transmembrane region" description="Helical" evidence="9">
    <location>
        <begin position="312"/>
        <end position="332"/>
    </location>
</feature>
<evidence type="ECO:0000259" key="11">
    <source>
        <dbReference type="PROSITE" id="PS50928"/>
    </source>
</evidence>
<evidence type="ECO:0000256" key="7">
    <source>
        <dbReference type="ARBA" id="ARBA00022989"/>
    </source>
</evidence>
<evidence type="ECO:0000256" key="8">
    <source>
        <dbReference type="ARBA" id="ARBA00023136"/>
    </source>
</evidence>
<dbReference type="Proteomes" id="UP000051739">
    <property type="component" value="Unassembled WGS sequence"/>
</dbReference>
<dbReference type="InterPro" id="IPR001638">
    <property type="entry name" value="Solute-binding_3/MltF_N"/>
</dbReference>